<dbReference type="Proteomes" id="UP000007799">
    <property type="component" value="Unassembled WGS sequence"/>
</dbReference>
<dbReference type="SUPFAM" id="SSF63825">
    <property type="entry name" value="YWTD domain"/>
    <property type="match status" value="1"/>
</dbReference>
<evidence type="ECO:0000256" key="6">
    <source>
        <dbReference type="ARBA" id="ARBA00018421"/>
    </source>
</evidence>
<dbReference type="PANTHER" id="PTHR42776">
    <property type="entry name" value="SERINE PEPTIDASE S9 FAMILY MEMBER"/>
    <property type="match status" value="1"/>
</dbReference>
<comment type="subcellular location">
    <subcellularLocation>
        <location evidence="2">Cytoplasm</location>
    </subcellularLocation>
</comment>
<dbReference type="GeneID" id="16076339"/>
<dbReference type="OrthoDB" id="416344at2759"/>
<accession>F2U4F0</accession>
<dbReference type="InterPro" id="IPR011042">
    <property type="entry name" value="6-blade_b-propeller_TolB-like"/>
</dbReference>
<dbReference type="FunCoup" id="F2U4F0">
    <property type="interactions" value="802"/>
</dbReference>
<dbReference type="EC" id="3.4.19.1" evidence="5"/>
<keyword evidence="7" id="KW-0963">Cytoplasm</keyword>
<dbReference type="GO" id="GO:0008242">
    <property type="term" value="F:omega peptidase activity"/>
    <property type="evidence" value="ECO:0007669"/>
    <property type="project" value="UniProtKB-EC"/>
</dbReference>
<evidence type="ECO:0000256" key="2">
    <source>
        <dbReference type="ARBA" id="ARBA00004496"/>
    </source>
</evidence>
<evidence type="ECO:0000313" key="13">
    <source>
        <dbReference type="Proteomes" id="UP000007799"/>
    </source>
</evidence>
<evidence type="ECO:0000313" key="12">
    <source>
        <dbReference type="EMBL" id="EGD82516.1"/>
    </source>
</evidence>
<evidence type="ECO:0000256" key="4">
    <source>
        <dbReference type="ARBA" id="ARBA00011881"/>
    </source>
</evidence>
<dbReference type="STRING" id="946362.F2U4F0"/>
<name>F2U4F0_SALR5</name>
<dbReference type="SUPFAM" id="SSF53474">
    <property type="entry name" value="alpha/beta-Hydrolases"/>
    <property type="match status" value="1"/>
</dbReference>
<evidence type="ECO:0000256" key="8">
    <source>
        <dbReference type="ARBA" id="ARBA00022801"/>
    </source>
</evidence>
<dbReference type="KEGG" id="sre:PTSG_03166"/>
<dbReference type="EMBL" id="GL832961">
    <property type="protein sequence ID" value="EGD82516.1"/>
    <property type="molecule type" value="Genomic_DNA"/>
</dbReference>
<comment type="subunit">
    <text evidence="4">Homotetramer.</text>
</comment>
<dbReference type="InterPro" id="IPR029058">
    <property type="entry name" value="AB_hydrolase_fold"/>
</dbReference>
<dbReference type="MEROPS" id="S09.004"/>
<feature type="domain" description="Acylamino-acid-releasing enzyme N-terminal" evidence="11">
    <location>
        <begin position="125"/>
        <end position="329"/>
    </location>
</feature>
<evidence type="ECO:0000259" key="11">
    <source>
        <dbReference type="Pfam" id="PF19283"/>
    </source>
</evidence>
<dbReference type="Gene3D" id="2.120.10.30">
    <property type="entry name" value="TolB, C-terminal domain"/>
    <property type="match status" value="1"/>
</dbReference>
<evidence type="ECO:0000256" key="1">
    <source>
        <dbReference type="ARBA" id="ARBA00000721"/>
    </source>
</evidence>
<organism evidence="13">
    <name type="scientific">Salpingoeca rosetta (strain ATCC 50818 / BSB-021)</name>
    <dbReference type="NCBI Taxonomy" id="946362"/>
    <lineage>
        <taxon>Eukaryota</taxon>
        <taxon>Choanoflagellata</taxon>
        <taxon>Craspedida</taxon>
        <taxon>Salpingoecidae</taxon>
        <taxon>Salpingoeca</taxon>
    </lineage>
</organism>
<dbReference type="Gene3D" id="3.40.50.1820">
    <property type="entry name" value="alpha/beta hydrolase"/>
    <property type="match status" value="1"/>
</dbReference>
<evidence type="ECO:0000256" key="9">
    <source>
        <dbReference type="SAM" id="MobiDB-lite"/>
    </source>
</evidence>
<dbReference type="GO" id="GO:0005737">
    <property type="term" value="C:cytoplasm"/>
    <property type="evidence" value="ECO:0007669"/>
    <property type="project" value="UniProtKB-SubCell"/>
</dbReference>
<feature type="region of interest" description="Disordered" evidence="9">
    <location>
        <begin position="182"/>
        <end position="203"/>
    </location>
</feature>
<feature type="compositionally biased region" description="Basic and acidic residues" evidence="9">
    <location>
        <begin position="187"/>
        <end position="203"/>
    </location>
</feature>
<dbReference type="eggNOG" id="KOG2100">
    <property type="taxonomic scope" value="Eukaryota"/>
</dbReference>
<dbReference type="Pfam" id="PF00326">
    <property type="entry name" value="Peptidase_S9"/>
    <property type="match status" value="1"/>
</dbReference>
<gene>
    <name evidence="12" type="ORF">PTSG_03166</name>
</gene>
<keyword evidence="8" id="KW-0378">Hydrolase</keyword>
<evidence type="ECO:0000259" key="10">
    <source>
        <dbReference type="Pfam" id="PF00326"/>
    </source>
</evidence>
<dbReference type="AlphaFoldDB" id="F2U4F0"/>
<dbReference type="InterPro" id="IPR045550">
    <property type="entry name" value="AARE_N"/>
</dbReference>
<dbReference type="GO" id="GO:0004252">
    <property type="term" value="F:serine-type endopeptidase activity"/>
    <property type="evidence" value="ECO:0007669"/>
    <property type="project" value="TreeGrafter"/>
</dbReference>
<evidence type="ECO:0000256" key="3">
    <source>
        <dbReference type="ARBA" id="ARBA00010040"/>
    </source>
</evidence>
<comment type="similarity">
    <text evidence="3">Belongs to the peptidase S9C family.</text>
</comment>
<comment type="catalytic activity">
    <reaction evidence="1">
        <text>Cleavage of an N-acetyl or N-formyl amino acid from the N-terminus of a polypeptide.</text>
        <dbReference type="EC" id="3.4.19.1"/>
    </reaction>
</comment>
<sequence>MAMAAKAIQEWYRRAEVPTVKGGSFTSEWAAAASKDSGSSPLVDTVEVVLGHNIPDAQEKRTYRRTLTVVRGADGTSVDTVVRSAAVDTTGVSEHVRVLAASKKFAFTASNPAEGGSSNGNGNGGGARVNIVGRNGCLATADCKKLHGKVLPLDNTFGGAAFTDDEETVYYVAVTNPPKETTWWGPKAEDNDEKKEGEEKHTLSTKYETRDNWGEAHVGIGETAIFRWQWQTPGTKPEKVNVQLPTTDSSNKKTLGEVAVRGQRMAFVAWDNGKGRPLGAQYCINRNTAVYVADLDGSNVKQISDDGVHSCLAPRFSPDGARVVWMQTNADGPHRRASAVVAHTFDTGANTTLVPPTVYIGKLPYNCWLSSTEFVFSHLTRSQIVVSYVDCATSTHAIVPMTKETVGAWSVQDVCGRNVLVSFTCPSTPRGLFVFSFAPASSDVTPLTLIEPRDSTGLRFSRYETAAGDQDVLVLLPPLEEEPETKALHPTILVPHGGPHSAVPLDYFALYAAFAYGGYAIVFPNYRGSLGFTEDTLESLPGKAGTQDVEDVVALCDLAYKNEPSLDPARLFVFGGSHGGFLTAHLTAQYPDKFVAAAMRNPVTDIAAMVHVTDIPDWCFVEAGLPIKPIASITAEDMAAMKKASPLPFVHRVKSPTLVLIGDKDLRVPPFQGRLWYYGLRENGVETKLFTYPDDSHPLASIACASDVFVNVALWFGRFR</sequence>
<dbReference type="OMA" id="QEIATPF"/>
<reference evidence="12" key="1">
    <citation type="submission" date="2009-08" db="EMBL/GenBank/DDBJ databases">
        <title>Annotation of Salpingoeca rosetta.</title>
        <authorList>
            <consortium name="The Broad Institute Genome Sequencing Platform"/>
            <person name="Russ C."/>
            <person name="Cuomo C."/>
            <person name="Burger G."/>
            <person name="Gray M.W."/>
            <person name="Holland P.W.H."/>
            <person name="King N."/>
            <person name="Lang F.B.F."/>
            <person name="Roger A.J."/>
            <person name="Ruiz-Trillo I."/>
            <person name="Young S.K."/>
            <person name="Zeng Q."/>
            <person name="Gargeya S."/>
            <person name="Alvarado L."/>
            <person name="Berlin A."/>
            <person name="Chapman S.B."/>
            <person name="Chen Z."/>
            <person name="Freedman E."/>
            <person name="Gellesch M."/>
            <person name="Goldberg J."/>
            <person name="Griggs A."/>
            <person name="Gujja S."/>
            <person name="Heilman E."/>
            <person name="Heiman D."/>
            <person name="Howarth C."/>
            <person name="Mehta T."/>
            <person name="Neiman D."/>
            <person name="Pearson M."/>
            <person name="Roberts A."/>
            <person name="Saif S."/>
            <person name="Shea T."/>
            <person name="Shenoy N."/>
            <person name="Sisk P."/>
            <person name="Stolte C."/>
            <person name="Sykes S."/>
            <person name="White J."/>
            <person name="Yandava C."/>
            <person name="Haas B."/>
            <person name="Nusbaum C."/>
            <person name="Birren B."/>
        </authorList>
    </citation>
    <scope>NUCLEOTIDE SEQUENCE [LARGE SCALE GENOMIC DNA]</scope>
    <source>
        <strain evidence="12">ATCC 50818</strain>
    </source>
</reference>
<keyword evidence="13" id="KW-1185">Reference proteome</keyword>
<feature type="domain" description="Peptidase S9 prolyl oligopeptidase catalytic" evidence="10">
    <location>
        <begin position="514"/>
        <end position="701"/>
    </location>
</feature>
<evidence type="ECO:0000256" key="7">
    <source>
        <dbReference type="ARBA" id="ARBA00022490"/>
    </source>
</evidence>
<dbReference type="RefSeq" id="XP_004995752.1">
    <property type="nucleotide sequence ID" value="XM_004995695.1"/>
</dbReference>
<dbReference type="InterPro" id="IPR001375">
    <property type="entry name" value="Peptidase_S9_cat"/>
</dbReference>
<dbReference type="InParanoid" id="F2U4F0"/>
<dbReference type="GO" id="GO:0006508">
    <property type="term" value="P:proteolysis"/>
    <property type="evidence" value="ECO:0007669"/>
    <property type="project" value="InterPro"/>
</dbReference>
<dbReference type="Pfam" id="PF19283">
    <property type="entry name" value="APEH_N"/>
    <property type="match status" value="1"/>
</dbReference>
<dbReference type="PANTHER" id="PTHR42776:SF4">
    <property type="entry name" value="ACYLAMINO-ACID-RELEASING ENZYME"/>
    <property type="match status" value="1"/>
</dbReference>
<proteinExistence type="inferred from homology"/>
<evidence type="ECO:0000256" key="5">
    <source>
        <dbReference type="ARBA" id="ARBA00012917"/>
    </source>
</evidence>
<protein>
    <recommendedName>
        <fullName evidence="6">Acylamino-acid-releasing enzyme</fullName>
        <ecNumber evidence="5">3.4.19.1</ecNumber>
    </recommendedName>
</protein>